<evidence type="ECO:0000256" key="1">
    <source>
        <dbReference type="SAM" id="Coils"/>
    </source>
</evidence>
<dbReference type="Gene3D" id="3.40.50.300">
    <property type="entry name" value="P-loop containing nucleotide triphosphate hydrolases"/>
    <property type="match status" value="2"/>
</dbReference>
<sequence length="741" mass="83181">MECSMINKISIKSVTSYPDDKFADLGPLKRINLVYGLNGSGKSTVGDYLQNLTGNHYQKCQVDPPIKQEQVFVYNQKFVEKNFHQESHPGIFTLNEGNIDAKEKIAELQQSYDAAADEIERINKKRTGIDEGNTKATTAYKDALWEIRLEFEKGDLGACFKGARQKENFKDQLEKIPLPTGAIRSKKELSDAAKSISSSDEQSLPALPYINFNAEEFEGDEILAKVITPSGDSYLAGLIQKLGNSDWVKNALPYLEQSENACPLCQQKLPHEFQSHVKSLFDKSYDEEVDKVVQLKNRYTKAADVLELDLESATYLASAIQSDADFINAKGELKRLLTINRTRLADKLGSVSKAVSLESTNDALDRLNAAIKAQKVKDDEYNLRLTKKDQLFAEVTSEVWQLMRKQADKIITAHKGAEKIYLKSAADLDAKKKELSDQKDKDFEAIAECQNQMTNVEESVKKINSAIASIGISGFTLKKIDGEGTSYRLVREKHSNDVYKSLSEGEKTLITFLYFLELCAGSVDADKPVVLSDRVIVIDDPISSLSHNYVYEVAAHIYHRVLCSTVGFKQVIVLTHNLFFFHELLKNAPKGVTKKYACFRVSKGAHSAFAQLGHEEIKNDYETYWQVIRDARDSKVHAAVLPNMMRNILEHYFGFIHKSDDLLKALEALEKDDLEFKPLYRYINRQSHGGAINVTDFGGWGADKMIEKFEGVFAKSGYPEHYAVMMGSTPVEEEGLNPGDA</sequence>
<feature type="coiled-coil region" evidence="1">
    <location>
        <begin position="98"/>
        <end position="125"/>
    </location>
</feature>
<reference evidence="3 4" key="1">
    <citation type="submission" date="2018-06" db="EMBL/GenBank/DDBJ databases">
        <authorList>
            <person name="Zhirakovskaya E."/>
        </authorList>
    </citation>
    <scope>NUCLEOTIDE SEQUENCE [LARGE SCALE GENOMIC DNA]</scope>
    <source>
        <strain evidence="3 4">LY3</strain>
    </source>
</reference>
<dbReference type="EMBL" id="QLIN01000001">
    <property type="protein sequence ID" value="RAI72458.1"/>
    <property type="molecule type" value="Genomic_DNA"/>
</dbReference>
<evidence type="ECO:0000313" key="4">
    <source>
        <dbReference type="Proteomes" id="UP000249493"/>
    </source>
</evidence>
<evidence type="ECO:0000259" key="2">
    <source>
        <dbReference type="Pfam" id="PF13166"/>
    </source>
</evidence>
<name>A0A327NIT1_PSEFL</name>
<organism evidence="3 4">
    <name type="scientific">Pseudomonas fluorescens</name>
    <dbReference type="NCBI Taxonomy" id="294"/>
    <lineage>
        <taxon>Bacteria</taxon>
        <taxon>Pseudomonadati</taxon>
        <taxon>Pseudomonadota</taxon>
        <taxon>Gammaproteobacteria</taxon>
        <taxon>Pseudomonadales</taxon>
        <taxon>Pseudomonadaceae</taxon>
        <taxon>Pseudomonas</taxon>
    </lineage>
</organism>
<accession>A0A327NIT1</accession>
<gene>
    <name evidence="3" type="ORF">DOZ80_02620</name>
</gene>
<keyword evidence="1" id="KW-0175">Coiled coil</keyword>
<dbReference type="InterPro" id="IPR027417">
    <property type="entry name" value="P-loop_NTPase"/>
</dbReference>
<dbReference type="SUPFAM" id="SSF75712">
    <property type="entry name" value="Rad50 coiled-coil Zn hook"/>
    <property type="match status" value="1"/>
</dbReference>
<evidence type="ECO:0000313" key="3">
    <source>
        <dbReference type="EMBL" id="RAI72458.1"/>
    </source>
</evidence>
<dbReference type="InterPro" id="IPR026866">
    <property type="entry name" value="CR006_AAA"/>
</dbReference>
<dbReference type="Proteomes" id="UP000249493">
    <property type="component" value="Unassembled WGS sequence"/>
</dbReference>
<comment type="caution">
    <text evidence="3">The sequence shown here is derived from an EMBL/GenBank/DDBJ whole genome shotgun (WGS) entry which is preliminary data.</text>
</comment>
<dbReference type="SUPFAM" id="SSF52540">
    <property type="entry name" value="P-loop containing nucleoside triphosphate hydrolases"/>
    <property type="match status" value="1"/>
</dbReference>
<feature type="domain" description="Protein CR006 P-loop" evidence="2">
    <location>
        <begin position="15"/>
        <end position="713"/>
    </location>
</feature>
<dbReference type="AlphaFoldDB" id="A0A327NIT1"/>
<proteinExistence type="predicted"/>
<dbReference type="Pfam" id="PF13166">
    <property type="entry name" value="AAA_13"/>
    <property type="match status" value="1"/>
</dbReference>
<protein>
    <recommendedName>
        <fullName evidence="2">Protein CR006 P-loop domain-containing protein</fullName>
    </recommendedName>
</protein>